<dbReference type="PANTHER" id="PTHR45947:SF3">
    <property type="entry name" value="SULFOQUINOVOSYL TRANSFERASE SQD2"/>
    <property type="match status" value="1"/>
</dbReference>
<dbReference type="AlphaFoldDB" id="A0A5C6F4P6"/>
<dbReference type="Proteomes" id="UP000317977">
    <property type="component" value="Unassembled WGS sequence"/>
</dbReference>
<dbReference type="RefSeq" id="WP_146533672.1">
    <property type="nucleotide sequence ID" value="NZ_SJPX01000002.1"/>
</dbReference>
<proteinExistence type="predicted"/>
<evidence type="ECO:0000259" key="1">
    <source>
        <dbReference type="Pfam" id="PF00534"/>
    </source>
</evidence>
<keyword evidence="2" id="KW-0328">Glycosyltransferase</keyword>
<keyword evidence="2" id="KW-0808">Transferase</keyword>
<organism evidence="2 3">
    <name type="scientific">Rubripirellula reticaptiva</name>
    <dbReference type="NCBI Taxonomy" id="2528013"/>
    <lineage>
        <taxon>Bacteria</taxon>
        <taxon>Pseudomonadati</taxon>
        <taxon>Planctomycetota</taxon>
        <taxon>Planctomycetia</taxon>
        <taxon>Pirellulales</taxon>
        <taxon>Pirellulaceae</taxon>
        <taxon>Rubripirellula</taxon>
    </lineage>
</organism>
<dbReference type="EC" id="2.4.1.301" evidence="2"/>
<reference evidence="2 3" key="1">
    <citation type="submission" date="2019-02" db="EMBL/GenBank/DDBJ databases">
        <title>Deep-cultivation of Planctomycetes and their phenomic and genomic characterization uncovers novel biology.</title>
        <authorList>
            <person name="Wiegand S."/>
            <person name="Jogler M."/>
            <person name="Boedeker C."/>
            <person name="Pinto D."/>
            <person name="Vollmers J."/>
            <person name="Rivas-Marin E."/>
            <person name="Kohn T."/>
            <person name="Peeters S.H."/>
            <person name="Heuer A."/>
            <person name="Rast P."/>
            <person name="Oberbeckmann S."/>
            <person name="Bunk B."/>
            <person name="Jeske O."/>
            <person name="Meyerdierks A."/>
            <person name="Storesund J.E."/>
            <person name="Kallscheuer N."/>
            <person name="Luecker S."/>
            <person name="Lage O.M."/>
            <person name="Pohl T."/>
            <person name="Merkel B.J."/>
            <person name="Hornburger P."/>
            <person name="Mueller R.-W."/>
            <person name="Bruemmer F."/>
            <person name="Labrenz M."/>
            <person name="Spormann A.M."/>
            <person name="Op Den Camp H."/>
            <person name="Overmann J."/>
            <person name="Amann R."/>
            <person name="Jetten M.S.M."/>
            <person name="Mascher T."/>
            <person name="Medema M.H."/>
            <person name="Devos D.P."/>
            <person name="Kaster A.-K."/>
            <person name="Ovreas L."/>
            <person name="Rohde M."/>
            <person name="Galperin M.Y."/>
            <person name="Jogler C."/>
        </authorList>
    </citation>
    <scope>NUCLEOTIDE SEQUENCE [LARGE SCALE GENOMIC DNA]</scope>
    <source>
        <strain evidence="2 3">Poly59</strain>
    </source>
</reference>
<evidence type="ECO:0000313" key="3">
    <source>
        <dbReference type="Proteomes" id="UP000317977"/>
    </source>
</evidence>
<feature type="domain" description="Glycosyl transferase family 1" evidence="1">
    <location>
        <begin position="200"/>
        <end position="339"/>
    </location>
</feature>
<name>A0A5C6F4P6_9BACT</name>
<gene>
    <name evidence="2" type="primary">kanE_3</name>
    <name evidence="2" type="ORF">Poly59_17890</name>
</gene>
<protein>
    <submittedName>
        <fullName evidence="2">Alpha-D-kanosaminyltransferase</fullName>
        <ecNumber evidence="2">2.4.1.301</ecNumber>
    </submittedName>
</protein>
<keyword evidence="3" id="KW-1185">Reference proteome</keyword>
<dbReference type="GO" id="GO:0016757">
    <property type="term" value="F:glycosyltransferase activity"/>
    <property type="evidence" value="ECO:0007669"/>
    <property type="project" value="UniProtKB-KW"/>
</dbReference>
<sequence>MSDPFFDGTLLIRQRSLPSYRVPLFERIGKMCRRLVVVTSKLPTEDSMIETDQLVNGDWIRLQGRSLGKGVTLVYWQSGLKKTLKSVSADAIITEANPRFVDTGLLKRWSRDNECPILGWGLGTTNFFGHGYANLRNWRRARTLRQFDALIAYGSVAKQQYCDGFGISPDCVFVAHNATSDTPSLGADALRERCESMAATPFTVLTIGRLIANKNLELLIDAAHQLKERGLLIQVVMVGDGSHREALQAHAKRLDVAAFFPGHLEGSQLETVARQAHLFVLPGLGGLAIQQAMAFGLPVIVSQADGTETDLVRPTNGWQVPPNDASMIANAIESAAADRPGTTQKAVESLRIASEEINLSTMATKMIEAVNQTSRIKLTRVNR</sequence>
<evidence type="ECO:0000313" key="2">
    <source>
        <dbReference type="EMBL" id="TWU55490.1"/>
    </source>
</evidence>
<dbReference type="Pfam" id="PF00534">
    <property type="entry name" value="Glycos_transf_1"/>
    <property type="match status" value="1"/>
</dbReference>
<dbReference type="EMBL" id="SJPX01000002">
    <property type="protein sequence ID" value="TWU55490.1"/>
    <property type="molecule type" value="Genomic_DNA"/>
</dbReference>
<dbReference type="OrthoDB" id="9795068at2"/>
<dbReference type="SUPFAM" id="SSF53756">
    <property type="entry name" value="UDP-Glycosyltransferase/glycogen phosphorylase"/>
    <property type="match status" value="1"/>
</dbReference>
<comment type="caution">
    <text evidence="2">The sequence shown here is derived from an EMBL/GenBank/DDBJ whole genome shotgun (WGS) entry which is preliminary data.</text>
</comment>
<dbReference type="PANTHER" id="PTHR45947">
    <property type="entry name" value="SULFOQUINOVOSYL TRANSFERASE SQD2"/>
    <property type="match status" value="1"/>
</dbReference>
<dbReference type="InterPro" id="IPR001296">
    <property type="entry name" value="Glyco_trans_1"/>
</dbReference>
<dbReference type="Gene3D" id="3.40.50.2000">
    <property type="entry name" value="Glycogen Phosphorylase B"/>
    <property type="match status" value="2"/>
</dbReference>
<dbReference type="InterPro" id="IPR050194">
    <property type="entry name" value="Glycosyltransferase_grp1"/>
</dbReference>
<dbReference type="CDD" id="cd03801">
    <property type="entry name" value="GT4_PimA-like"/>
    <property type="match status" value="1"/>
</dbReference>
<accession>A0A5C6F4P6</accession>